<proteinExistence type="predicted"/>
<gene>
    <name evidence="1" type="ORF">I551_8141</name>
</gene>
<protein>
    <submittedName>
        <fullName evidence="1">Uncharacterized protein</fullName>
    </submittedName>
</protein>
<name>A0ABP3A1E1_MYCUL</name>
<evidence type="ECO:0000313" key="2">
    <source>
        <dbReference type="Proteomes" id="UP000020681"/>
    </source>
</evidence>
<organism evidence="1 2">
    <name type="scientific">Mycobacterium ulcerans str. Harvey</name>
    <dbReference type="NCBI Taxonomy" id="1299332"/>
    <lineage>
        <taxon>Bacteria</taxon>
        <taxon>Bacillati</taxon>
        <taxon>Actinomycetota</taxon>
        <taxon>Actinomycetes</taxon>
        <taxon>Mycobacteriales</taxon>
        <taxon>Mycobacteriaceae</taxon>
        <taxon>Mycobacterium</taxon>
        <taxon>Mycobacterium ulcerans group</taxon>
    </lineage>
</organism>
<dbReference type="Proteomes" id="UP000020681">
    <property type="component" value="Unassembled WGS sequence"/>
</dbReference>
<reference evidence="1 2" key="1">
    <citation type="submission" date="2014-01" db="EMBL/GenBank/DDBJ databases">
        <authorList>
            <person name="Dobos K."/>
            <person name="Lenaerts A."/>
            <person name="Ordway D."/>
            <person name="DeGroote M.A."/>
            <person name="Parker T."/>
            <person name="Sizemore C."/>
            <person name="Tallon L.J."/>
            <person name="Sadzewicz L.K."/>
            <person name="Sengamalay N."/>
            <person name="Fraser C.M."/>
            <person name="Hine E."/>
            <person name="Shefchek K.A."/>
            <person name="Das S.P."/>
            <person name="Tettelin H."/>
        </authorList>
    </citation>
    <scope>NUCLEOTIDE SEQUENCE [LARGE SCALE GENOMIC DNA]</scope>
    <source>
        <strain evidence="1 2">Harvey</strain>
    </source>
</reference>
<comment type="caution">
    <text evidence="1">The sequence shown here is derived from an EMBL/GenBank/DDBJ whole genome shotgun (WGS) entry which is preliminary data.</text>
</comment>
<evidence type="ECO:0000313" key="1">
    <source>
        <dbReference type="EMBL" id="EUA85417.1"/>
    </source>
</evidence>
<dbReference type="EMBL" id="JAOL01000191">
    <property type="protein sequence ID" value="EUA85417.1"/>
    <property type="molecule type" value="Genomic_DNA"/>
</dbReference>
<keyword evidence="2" id="KW-1185">Reference proteome</keyword>
<accession>A0ABP3A1E1</accession>
<sequence>MCPLVGSRDSYGDHGDAGVWVCRRDQQALDRALEAVI</sequence>